<organism evidence="1">
    <name type="scientific">viral metagenome</name>
    <dbReference type="NCBI Taxonomy" id="1070528"/>
    <lineage>
        <taxon>unclassified sequences</taxon>
        <taxon>metagenomes</taxon>
        <taxon>organismal metagenomes</taxon>
    </lineage>
</organism>
<proteinExistence type="predicted"/>
<dbReference type="SUPFAM" id="SSF56672">
    <property type="entry name" value="DNA/RNA polymerases"/>
    <property type="match status" value="1"/>
</dbReference>
<evidence type="ECO:0000313" key="1">
    <source>
        <dbReference type="EMBL" id="GBH22598.1"/>
    </source>
</evidence>
<dbReference type="AlphaFoldDB" id="A0A2V0RIM8"/>
<name>A0A2V0RIM8_9ZZZZ</name>
<dbReference type="InterPro" id="IPR043502">
    <property type="entry name" value="DNA/RNA_pol_sf"/>
</dbReference>
<sequence>MKIYAPIWDKNISCTNSKGALDLILELGYDVGIVNQIRSSILGFMKGSKIRRCSPLYNPKLKHKTAIKVIDLFDAQFRNDISKLHPSIVDLEDSQKVKFHSFSQRLPYEKMNKGFLTTLRKKNKIKGKFYLEKAFWHLHKTKFKHYLGRCRPLSLSNRCKRLPKDSQWGLPFMTKGFFSSEKHLDIAKKCYKQGYLDFIPAIFGMRNQPGADDIPKQRIILMVPHFVVILETIFSGVLTGIYKTYPWFGKLRSQNSCDYRVTQILERSISDQWRRVSVDFSMFGYSLEKIFLFYYFSHIKLMFGIKPNSHLSGLIDSIYEYLRSRLIVLPDLTFLFCDKGINDGSGLTSSCGCFSHMLVSHACFFYLYGHFPLGDEFLDIYISDDGIWYWYGILADVISTRLKEMFGLSLNVEKCFVRVGQAIFCSSLYICHYRPDKDYPTLCRPIRSLYRTLVGNVFKEKGNFVSSSGEPWSDVDESIRWITQLENVKFHPLRLKYVKFIANGDYRFALGIKNKIGIRGIFRLVGGFKDFMGSKISSDFKYSQTVYSNRVSSLWIFRAVDHLIEENENT</sequence>
<accession>A0A2V0RIM8</accession>
<dbReference type="EMBL" id="BDQB01000286">
    <property type="protein sequence ID" value="GBH22426.1"/>
    <property type="molecule type" value="Genomic_RNA"/>
</dbReference>
<protein>
    <submittedName>
        <fullName evidence="1">RdRp</fullName>
    </submittedName>
</protein>
<dbReference type="EMBL" id="BDQC01000188">
    <property type="protein sequence ID" value="GBH22598.1"/>
    <property type="molecule type" value="Genomic_RNA"/>
</dbReference>
<reference evidence="1" key="1">
    <citation type="submission" date="2017-04" db="EMBL/GenBank/DDBJ databases">
        <title>Unveiling RNA virosphere associated with marine microorganisms.</title>
        <authorList>
            <person name="Urayama S."/>
            <person name="Takaki Y."/>
            <person name="Nishi S."/>
            <person name="Yoshida Y."/>
            <person name="Deguchi S."/>
            <person name="Takai K."/>
            <person name="Nunoura T."/>
        </authorList>
    </citation>
    <scope>NUCLEOTIDE SEQUENCE</scope>
</reference>
<comment type="caution">
    <text evidence="1">The sequence shown here is derived from an EMBL/GenBank/DDBJ whole genome shotgun (WGS) entry which is preliminary data.</text>
</comment>